<dbReference type="GO" id="GO:0000126">
    <property type="term" value="C:transcription factor TFIIIB complex"/>
    <property type="evidence" value="ECO:0007669"/>
    <property type="project" value="TreeGrafter"/>
</dbReference>
<name>A0A3B3SHW4_9TELE</name>
<dbReference type="SUPFAM" id="SSF46689">
    <property type="entry name" value="Homeodomain-like"/>
    <property type="match status" value="1"/>
</dbReference>
<evidence type="ECO:0000313" key="4">
    <source>
        <dbReference type="Proteomes" id="UP000261540"/>
    </source>
</evidence>
<accession>A0A3B3SHW4</accession>
<dbReference type="PANTHER" id="PTHR22929">
    <property type="entry name" value="RNA POLYMERASE III TRANSCRIPTION INITIATION FACTOR B"/>
    <property type="match status" value="1"/>
</dbReference>
<dbReference type="InterPro" id="IPR001005">
    <property type="entry name" value="SANT/Myb"/>
</dbReference>
<reference evidence="3" key="2">
    <citation type="submission" date="2025-09" db="UniProtKB">
        <authorList>
            <consortium name="Ensembl"/>
        </authorList>
    </citation>
    <scope>IDENTIFICATION</scope>
</reference>
<dbReference type="CDD" id="cd00167">
    <property type="entry name" value="SANT"/>
    <property type="match status" value="1"/>
</dbReference>
<proteinExistence type="predicted"/>
<evidence type="ECO:0000313" key="3">
    <source>
        <dbReference type="Ensembl" id="ENSPKIP00000029880.1"/>
    </source>
</evidence>
<evidence type="ECO:0000259" key="2">
    <source>
        <dbReference type="SMART" id="SM00717"/>
    </source>
</evidence>
<dbReference type="SMART" id="SM00717">
    <property type="entry name" value="SANT"/>
    <property type="match status" value="1"/>
</dbReference>
<dbReference type="PANTHER" id="PTHR22929:SF0">
    <property type="entry name" value="TRANSCRIPTION FACTOR TFIIIB COMPONENT B'' HOMOLOG"/>
    <property type="match status" value="1"/>
</dbReference>
<organism evidence="3 4">
    <name type="scientific">Paramormyrops kingsleyae</name>
    <dbReference type="NCBI Taxonomy" id="1676925"/>
    <lineage>
        <taxon>Eukaryota</taxon>
        <taxon>Metazoa</taxon>
        <taxon>Chordata</taxon>
        <taxon>Craniata</taxon>
        <taxon>Vertebrata</taxon>
        <taxon>Euteleostomi</taxon>
        <taxon>Actinopterygii</taxon>
        <taxon>Neopterygii</taxon>
        <taxon>Teleostei</taxon>
        <taxon>Osteoglossocephala</taxon>
        <taxon>Osteoglossomorpha</taxon>
        <taxon>Osteoglossiformes</taxon>
        <taxon>Mormyridae</taxon>
        <taxon>Paramormyrops</taxon>
    </lineage>
</organism>
<feature type="domain" description="Myb-like" evidence="2">
    <location>
        <begin position="332"/>
        <end position="380"/>
    </location>
</feature>
<dbReference type="InterPro" id="IPR009057">
    <property type="entry name" value="Homeodomain-like_sf"/>
</dbReference>
<dbReference type="GO" id="GO:0001156">
    <property type="term" value="F:TFIIIC-class transcription factor complex binding"/>
    <property type="evidence" value="ECO:0007669"/>
    <property type="project" value="TreeGrafter"/>
</dbReference>
<dbReference type="AlphaFoldDB" id="A0A3B3SHW4"/>
<feature type="compositionally biased region" description="Polar residues" evidence="1">
    <location>
        <begin position="20"/>
        <end position="30"/>
    </location>
</feature>
<dbReference type="Proteomes" id="UP000261540">
    <property type="component" value="Unplaced"/>
</dbReference>
<dbReference type="InterPro" id="IPR039467">
    <property type="entry name" value="TFIIIB_B''_Myb"/>
</dbReference>
<reference evidence="3" key="1">
    <citation type="submission" date="2025-08" db="UniProtKB">
        <authorList>
            <consortium name="Ensembl"/>
        </authorList>
    </citation>
    <scope>IDENTIFICATION</scope>
</reference>
<protein>
    <recommendedName>
        <fullName evidence="2">Myb-like domain-containing protein</fullName>
    </recommendedName>
</protein>
<dbReference type="GO" id="GO:0070898">
    <property type="term" value="P:RNA polymerase III preinitiation complex assembly"/>
    <property type="evidence" value="ECO:0007669"/>
    <property type="project" value="TreeGrafter"/>
</dbReference>
<sequence>MMRRARISVRPNVRPVGRGPSSSKDGQSMLASTVNSLAAGETSQTIEMVSNVTDNEPAPEESVIKFPEASEFTSIHDTLSEKALCNLVIPKHLSAKALESSVSKAVTMASCSVAPVSVPDDQTVTEDEGLKCQGQQKLPVRGKRPRKAENLGLAFTGVCVPSPEDLAVSMRKESESQPSTSAVVHETSSMSTYQERIIKSRMLKQLMKEELRKGKNKYKPHLEYINPLDHSKMTMRDLIYYLPDSNPMKTKEIPQKEAEVEEDDCDEDLSQNDDELVVPKVKVAEDGSLMLDEDSLTVKVSRTTGPTIVEENDPLFERGSTTTYSSFRKIRHVKPWSIKETDMFFLAISMVGTDFSIITQLFPHRPRKEIKNKFRKEERINAWRIDKAFRKLFE</sequence>
<evidence type="ECO:0000256" key="1">
    <source>
        <dbReference type="SAM" id="MobiDB-lite"/>
    </source>
</evidence>
<feature type="region of interest" description="Disordered" evidence="1">
    <location>
        <begin position="1"/>
        <end position="30"/>
    </location>
</feature>
<dbReference type="Ensembl" id="ENSPKIT00000010681.1">
    <property type="protein sequence ID" value="ENSPKIP00000029880.1"/>
    <property type="gene ID" value="ENSPKIG00000010951.1"/>
</dbReference>
<dbReference type="STRING" id="1676925.ENSPKIP00000029880"/>
<dbReference type="GeneTree" id="ENSGT00390000012762"/>
<keyword evidence="4" id="KW-1185">Reference proteome</keyword>
<dbReference type="Pfam" id="PF15963">
    <property type="entry name" value="Myb_DNA-bind_7"/>
    <property type="match status" value="1"/>
</dbReference>